<accession>A0AA88HGF7</accession>
<protein>
    <recommendedName>
        <fullName evidence="3">Reverse transcriptase domain-containing protein</fullName>
    </recommendedName>
</protein>
<dbReference type="PANTHER" id="PTHR33332">
    <property type="entry name" value="REVERSE TRANSCRIPTASE DOMAIN-CONTAINING PROTEIN"/>
    <property type="match status" value="1"/>
</dbReference>
<dbReference type="Proteomes" id="UP001187531">
    <property type="component" value="Unassembled WGS sequence"/>
</dbReference>
<name>A0AA88HGF7_ARTSF</name>
<evidence type="ECO:0008006" key="3">
    <source>
        <dbReference type="Google" id="ProtNLM"/>
    </source>
</evidence>
<gene>
    <name evidence="1" type="ORF">QYM36_017093</name>
</gene>
<evidence type="ECO:0000313" key="1">
    <source>
        <dbReference type="EMBL" id="KAK2704927.1"/>
    </source>
</evidence>
<proteinExistence type="predicted"/>
<organism evidence="1 2">
    <name type="scientific">Artemia franciscana</name>
    <name type="common">Brine shrimp</name>
    <name type="synonym">Artemia sanfranciscana</name>
    <dbReference type="NCBI Taxonomy" id="6661"/>
    <lineage>
        <taxon>Eukaryota</taxon>
        <taxon>Metazoa</taxon>
        <taxon>Ecdysozoa</taxon>
        <taxon>Arthropoda</taxon>
        <taxon>Crustacea</taxon>
        <taxon>Branchiopoda</taxon>
        <taxon>Anostraca</taxon>
        <taxon>Artemiidae</taxon>
        <taxon>Artemia</taxon>
    </lineage>
</organism>
<keyword evidence="2" id="KW-1185">Reference proteome</keyword>
<sequence length="128" mass="14291">MVLLYFSKVFDRVCHEFLVAKLKAAAVDDAIVQWIQSLFSERTQIARVQDSQGVPHFSSSTAVLRSPPQETILEPSLFKFYLNNAPSLLSNLLTLYPNDSRLFGKAATPSDLQSFQNDLDIPGAWADT</sequence>
<evidence type="ECO:0000313" key="2">
    <source>
        <dbReference type="Proteomes" id="UP001187531"/>
    </source>
</evidence>
<comment type="caution">
    <text evidence="1">The sequence shown here is derived from an EMBL/GenBank/DDBJ whole genome shotgun (WGS) entry which is preliminary data.</text>
</comment>
<reference evidence="1" key="1">
    <citation type="submission" date="2023-07" db="EMBL/GenBank/DDBJ databases">
        <title>Chromosome-level genome assembly of Artemia franciscana.</title>
        <authorList>
            <person name="Jo E."/>
        </authorList>
    </citation>
    <scope>NUCLEOTIDE SEQUENCE</scope>
    <source>
        <tissue evidence="1">Whole body</tissue>
    </source>
</reference>
<dbReference type="EMBL" id="JAVRJZ010000021">
    <property type="protein sequence ID" value="KAK2704927.1"/>
    <property type="molecule type" value="Genomic_DNA"/>
</dbReference>
<dbReference type="AlphaFoldDB" id="A0AA88HGF7"/>